<dbReference type="RefSeq" id="WP_236330415.1">
    <property type="nucleotide sequence ID" value="NZ_JAKIJS010000001.1"/>
</dbReference>
<evidence type="ECO:0000313" key="2">
    <source>
        <dbReference type="EMBL" id="MCF6136174.1"/>
    </source>
</evidence>
<keyword evidence="1" id="KW-0812">Transmembrane</keyword>
<dbReference type="EMBL" id="JAKIJS010000001">
    <property type="protein sequence ID" value="MCF6136174.1"/>
    <property type="molecule type" value="Genomic_DNA"/>
</dbReference>
<feature type="transmembrane region" description="Helical" evidence="1">
    <location>
        <begin position="7"/>
        <end position="29"/>
    </location>
</feature>
<sequence length="194" mass="22549">MKLRWKSAFFILLTIMIIVPVIVVSLIFVNNNDLDKASKQEPKQGKPIFNIESSKEQLNFLISEQLTDLKSGRNSKFDYDVKLKDTVQVSGYFTFFSNQVDFTMDFEPQVLDNGNLILKEESIKLGALKLPGEKILEFIKGSTKLPPWVEINDNEETILVKLTEYKFQDQLFLKAESFDLEKDDIRFKVYYITE</sequence>
<organism evidence="2 3">
    <name type="scientific">Pseudalkalibacillus berkeleyi</name>
    <dbReference type="NCBI Taxonomy" id="1069813"/>
    <lineage>
        <taxon>Bacteria</taxon>
        <taxon>Bacillati</taxon>
        <taxon>Bacillota</taxon>
        <taxon>Bacilli</taxon>
        <taxon>Bacillales</taxon>
        <taxon>Fictibacillaceae</taxon>
        <taxon>Pseudalkalibacillus</taxon>
    </lineage>
</organism>
<name>A0ABS9GTK6_9BACL</name>
<keyword evidence="3" id="KW-1185">Reference proteome</keyword>
<keyword evidence="1" id="KW-1133">Transmembrane helix</keyword>
<evidence type="ECO:0000256" key="1">
    <source>
        <dbReference type="SAM" id="Phobius"/>
    </source>
</evidence>
<accession>A0ABS9GTK6</accession>
<reference evidence="2 3" key="1">
    <citation type="submission" date="2022-01" db="EMBL/GenBank/DDBJ databases">
        <title>Alkalihalobacillus sp. EGI L200015, a novel bacterium isolated from a salt lake sediment.</title>
        <authorList>
            <person name="Gao L."/>
            <person name="Fang B.-Z."/>
            <person name="Li W.-J."/>
        </authorList>
    </citation>
    <scope>NUCLEOTIDE SEQUENCE [LARGE SCALE GENOMIC DNA]</scope>
    <source>
        <strain evidence="2 3">KCTC 12718</strain>
    </source>
</reference>
<keyword evidence="1" id="KW-0472">Membrane</keyword>
<dbReference type="InterPro" id="IPR018672">
    <property type="entry name" value="DUF2140"/>
</dbReference>
<proteinExistence type="predicted"/>
<dbReference type="Proteomes" id="UP001649381">
    <property type="component" value="Unassembled WGS sequence"/>
</dbReference>
<dbReference type="Pfam" id="PF09911">
    <property type="entry name" value="DUF2140"/>
    <property type="match status" value="1"/>
</dbReference>
<evidence type="ECO:0000313" key="3">
    <source>
        <dbReference type="Proteomes" id="UP001649381"/>
    </source>
</evidence>
<protein>
    <submittedName>
        <fullName evidence="2">YpmS family protein</fullName>
    </submittedName>
</protein>
<comment type="caution">
    <text evidence="2">The sequence shown here is derived from an EMBL/GenBank/DDBJ whole genome shotgun (WGS) entry which is preliminary data.</text>
</comment>
<gene>
    <name evidence="2" type="ORF">L2716_00440</name>
</gene>